<gene>
    <name evidence="5" type="ORF">SDC9_41951</name>
</gene>
<dbReference type="PANTHER" id="PTHR46797:SF23">
    <property type="entry name" value="HTH-TYPE TRANSCRIPTIONAL REGULATOR SUTR"/>
    <property type="match status" value="1"/>
</dbReference>
<dbReference type="Pfam" id="PF01381">
    <property type="entry name" value="HTH_3"/>
    <property type="match status" value="1"/>
</dbReference>
<evidence type="ECO:0000256" key="3">
    <source>
        <dbReference type="ARBA" id="ARBA00023163"/>
    </source>
</evidence>
<keyword evidence="2" id="KW-0238">DNA-binding</keyword>
<dbReference type="CDD" id="cd00093">
    <property type="entry name" value="HTH_XRE"/>
    <property type="match status" value="1"/>
</dbReference>
<sequence length="74" mass="8470">MDIQKKIGIRIKELRIQKALSQEALAFQAEVDRTYVNSVENGRRNISAQTLEKLILGLNSSFADFFNHDTFRNG</sequence>
<dbReference type="Gene3D" id="1.10.260.40">
    <property type="entry name" value="lambda repressor-like DNA-binding domains"/>
    <property type="match status" value="1"/>
</dbReference>
<dbReference type="InterPro" id="IPR010982">
    <property type="entry name" value="Lambda_DNA-bd_dom_sf"/>
</dbReference>
<keyword evidence="3" id="KW-0804">Transcription</keyword>
<dbReference type="PANTHER" id="PTHR46797">
    <property type="entry name" value="HTH-TYPE TRANSCRIPTIONAL REGULATOR"/>
    <property type="match status" value="1"/>
</dbReference>
<dbReference type="GO" id="GO:0003700">
    <property type="term" value="F:DNA-binding transcription factor activity"/>
    <property type="evidence" value="ECO:0007669"/>
    <property type="project" value="TreeGrafter"/>
</dbReference>
<dbReference type="SUPFAM" id="SSF47413">
    <property type="entry name" value="lambda repressor-like DNA-binding domains"/>
    <property type="match status" value="1"/>
</dbReference>
<dbReference type="EMBL" id="VSSQ01000481">
    <property type="protein sequence ID" value="MPL95779.1"/>
    <property type="molecule type" value="Genomic_DNA"/>
</dbReference>
<dbReference type="SMART" id="SM00530">
    <property type="entry name" value="HTH_XRE"/>
    <property type="match status" value="1"/>
</dbReference>
<dbReference type="PROSITE" id="PS50943">
    <property type="entry name" value="HTH_CROC1"/>
    <property type="match status" value="1"/>
</dbReference>
<name>A0A644VWG5_9ZZZZ</name>
<evidence type="ECO:0000256" key="1">
    <source>
        <dbReference type="ARBA" id="ARBA00023015"/>
    </source>
</evidence>
<dbReference type="InterPro" id="IPR050807">
    <property type="entry name" value="TransReg_Diox_bact_type"/>
</dbReference>
<proteinExistence type="predicted"/>
<dbReference type="GO" id="GO:0003677">
    <property type="term" value="F:DNA binding"/>
    <property type="evidence" value="ECO:0007669"/>
    <property type="project" value="UniProtKB-KW"/>
</dbReference>
<organism evidence="5">
    <name type="scientific">bioreactor metagenome</name>
    <dbReference type="NCBI Taxonomy" id="1076179"/>
    <lineage>
        <taxon>unclassified sequences</taxon>
        <taxon>metagenomes</taxon>
        <taxon>ecological metagenomes</taxon>
    </lineage>
</organism>
<dbReference type="InterPro" id="IPR001387">
    <property type="entry name" value="Cro/C1-type_HTH"/>
</dbReference>
<keyword evidence="1" id="KW-0805">Transcription regulation</keyword>
<protein>
    <recommendedName>
        <fullName evidence="4">HTH cro/C1-type domain-containing protein</fullName>
    </recommendedName>
</protein>
<feature type="domain" description="HTH cro/C1-type" evidence="4">
    <location>
        <begin position="11"/>
        <end position="65"/>
    </location>
</feature>
<evidence type="ECO:0000313" key="5">
    <source>
        <dbReference type="EMBL" id="MPL95779.1"/>
    </source>
</evidence>
<comment type="caution">
    <text evidence="5">The sequence shown here is derived from an EMBL/GenBank/DDBJ whole genome shotgun (WGS) entry which is preliminary data.</text>
</comment>
<accession>A0A644VWG5</accession>
<evidence type="ECO:0000256" key="2">
    <source>
        <dbReference type="ARBA" id="ARBA00023125"/>
    </source>
</evidence>
<evidence type="ECO:0000259" key="4">
    <source>
        <dbReference type="PROSITE" id="PS50943"/>
    </source>
</evidence>
<reference evidence="5" key="1">
    <citation type="submission" date="2019-08" db="EMBL/GenBank/DDBJ databases">
        <authorList>
            <person name="Kucharzyk K."/>
            <person name="Murdoch R.W."/>
            <person name="Higgins S."/>
            <person name="Loffler F."/>
        </authorList>
    </citation>
    <scope>NUCLEOTIDE SEQUENCE</scope>
</reference>
<dbReference type="AlphaFoldDB" id="A0A644VWG5"/>
<dbReference type="GO" id="GO:0005829">
    <property type="term" value="C:cytosol"/>
    <property type="evidence" value="ECO:0007669"/>
    <property type="project" value="TreeGrafter"/>
</dbReference>